<dbReference type="PRINTS" id="PR00866">
    <property type="entry name" value="RNADNAPOLMS"/>
</dbReference>
<dbReference type="CDD" id="cd03487">
    <property type="entry name" value="RT_Bac_retron_II"/>
    <property type="match status" value="1"/>
</dbReference>
<evidence type="ECO:0000256" key="4">
    <source>
        <dbReference type="ARBA" id="ARBA00022842"/>
    </source>
</evidence>
<dbReference type="InterPro" id="IPR000477">
    <property type="entry name" value="RT_dom"/>
</dbReference>
<evidence type="ECO:0000313" key="9">
    <source>
        <dbReference type="EMBL" id="VAW75050.1"/>
    </source>
</evidence>
<keyword evidence="4" id="KW-0460">Magnesium</keyword>
<dbReference type="AlphaFoldDB" id="A0A3B0YE61"/>
<reference evidence="9" key="1">
    <citation type="submission" date="2018-06" db="EMBL/GenBank/DDBJ databases">
        <authorList>
            <person name="Zhirakovskaya E."/>
        </authorList>
    </citation>
    <scope>NUCLEOTIDE SEQUENCE</scope>
</reference>
<evidence type="ECO:0000256" key="2">
    <source>
        <dbReference type="ARBA" id="ARBA00022695"/>
    </source>
</evidence>
<evidence type="ECO:0000259" key="8">
    <source>
        <dbReference type="PROSITE" id="PS50878"/>
    </source>
</evidence>
<dbReference type="InterPro" id="IPR000123">
    <property type="entry name" value="Reverse_transcriptase_msDNA"/>
</dbReference>
<dbReference type="PANTHER" id="PTHR34047">
    <property type="entry name" value="NUCLEAR INTRON MATURASE 1, MITOCHONDRIAL-RELATED"/>
    <property type="match status" value="1"/>
</dbReference>
<dbReference type="EMBL" id="UOFL01000073">
    <property type="protein sequence ID" value="VAW75050.1"/>
    <property type="molecule type" value="Genomic_DNA"/>
</dbReference>
<proteinExistence type="inferred from homology"/>
<protein>
    <submittedName>
        <fullName evidence="9">Retron-type RNA-directed DNA polymerase</fullName>
        <ecNumber evidence="9">2.7.7.49</ecNumber>
    </submittedName>
</protein>
<dbReference type="EC" id="2.7.7.49" evidence="9"/>
<gene>
    <name evidence="9" type="ORF">MNBD_GAMMA12-757</name>
</gene>
<dbReference type="GO" id="GO:0051607">
    <property type="term" value="P:defense response to virus"/>
    <property type="evidence" value="ECO:0007669"/>
    <property type="project" value="UniProtKB-KW"/>
</dbReference>
<evidence type="ECO:0000256" key="7">
    <source>
        <dbReference type="ARBA" id="ARBA00048173"/>
    </source>
</evidence>
<name>A0A3B0YE61_9ZZZZ</name>
<evidence type="ECO:0000256" key="1">
    <source>
        <dbReference type="ARBA" id="ARBA00022679"/>
    </source>
</evidence>
<sequence length="512" mass="58553">MTESSPGQLTRQQLYDRIKESSKDEFILSEMKRLGFWPEEDSPSVTAEVITRTGELERELRALLAKQRRMQNPDLALKDMHKERKAKALERREETRQNNFEAKYQRALNWYQKNQKEIVFLGEGVSSDLNDKQSDVARLAKFGLQSFDNAQALAATIGISLAELKFLTYTRASSKVHHYVQFELPKKTGGTRKISSPMPRLKLVQYWIKNNILAKIPSHSAVHGFMTNKSIVTNAKPHVDSALVINMDLQDFFPSISYQRVKGYFRKIGYSGEIATLLGLLCTESEVDEIELDGDTYYVSKGIRRLPQGAPTSPDISNLICFRLDKRMAGTMTDIGFSYTRYADDMTFSCKVADDNALKKLFWRVHQIIDNEGFVVHPDKTRIMRKGSRQEVTGIIVNDKVSINRKLLRNFKACLHQTLLDGPDGKQWGNGNNLIASLYGFANYVSMVDKVKGVKFMAQVKQIQEKYGQQALPSRPEGKDRLKNIKPENIVNSDEWWQPKLKDAPVRDDRQE</sequence>
<organism evidence="9">
    <name type="scientific">hydrothermal vent metagenome</name>
    <dbReference type="NCBI Taxonomy" id="652676"/>
    <lineage>
        <taxon>unclassified sequences</taxon>
        <taxon>metagenomes</taxon>
        <taxon>ecological metagenomes</taxon>
    </lineage>
</organism>
<dbReference type="GO" id="GO:0003964">
    <property type="term" value="F:RNA-directed DNA polymerase activity"/>
    <property type="evidence" value="ECO:0007669"/>
    <property type="project" value="UniProtKB-KW"/>
</dbReference>
<dbReference type="GO" id="GO:0046872">
    <property type="term" value="F:metal ion binding"/>
    <property type="evidence" value="ECO:0007669"/>
    <property type="project" value="UniProtKB-KW"/>
</dbReference>
<dbReference type="GO" id="GO:0003723">
    <property type="term" value="F:RNA binding"/>
    <property type="evidence" value="ECO:0007669"/>
    <property type="project" value="InterPro"/>
</dbReference>
<dbReference type="InterPro" id="IPR051083">
    <property type="entry name" value="GrpII_Intron_Splice-Mob/Def"/>
</dbReference>
<keyword evidence="1 9" id="KW-0808">Transferase</keyword>
<accession>A0A3B0YE61</accession>
<keyword evidence="9" id="KW-0695">RNA-directed DNA polymerase</keyword>
<dbReference type="Pfam" id="PF00078">
    <property type="entry name" value="RVT_1"/>
    <property type="match status" value="1"/>
</dbReference>
<evidence type="ECO:0000256" key="5">
    <source>
        <dbReference type="ARBA" id="ARBA00023118"/>
    </source>
</evidence>
<comment type="similarity">
    <text evidence="6">Belongs to the bacterial reverse transcriptase family.</text>
</comment>
<evidence type="ECO:0000256" key="3">
    <source>
        <dbReference type="ARBA" id="ARBA00022723"/>
    </source>
</evidence>
<comment type="catalytic activity">
    <reaction evidence="7">
        <text>DNA(n) + a 2'-deoxyribonucleoside 5'-triphosphate = DNA(n+1) + diphosphate</text>
        <dbReference type="Rhea" id="RHEA:22508"/>
        <dbReference type="Rhea" id="RHEA-COMP:17339"/>
        <dbReference type="Rhea" id="RHEA-COMP:17340"/>
        <dbReference type="ChEBI" id="CHEBI:33019"/>
        <dbReference type="ChEBI" id="CHEBI:61560"/>
        <dbReference type="ChEBI" id="CHEBI:173112"/>
        <dbReference type="EC" id="2.7.7.49"/>
    </reaction>
</comment>
<dbReference type="PROSITE" id="PS50878">
    <property type="entry name" value="RT_POL"/>
    <property type="match status" value="1"/>
</dbReference>
<keyword evidence="2 9" id="KW-0548">Nucleotidyltransferase</keyword>
<evidence type="ECO:0000256" key="6">
    <source>
        <dbReference type="ARBA" id="ARBA00034120"/>
    </source>
</evidence>
<dbReference type="SUPFAM" id="SSF56672">
    <property type="entry name" value="DNA/RNA polymerases"/>
    <property type="match status" value="1"/>
</dbReference>
<feature type="domain" description="Reverse transcriptase" evidence="8">
    <location>
        <begin position="165"/>
        <end position="397"/>
    </location>
</feature>
<dbReference type="InterPro" id="IPR043502">
    <property type="entry name" value="DNA/RNA_pol_sf"/>
</dbReference>
<keyword evidence="5" id="KW-0051">Antiviral defense</keyword>
<keyword evidence="3" id="KW-0479">Metal-binding</keyword>
<dbReference type="PANTHER" id="PTHR34047:SF7">
    <property type="entry name" value="RNA-DIRECTED DNA POLYMERASE"/>
    <property type="match status" value="1"/>
</dbReference>